<evidence type="ECO:0000256" key="1">
    <source>
        <dbReference type="SAM" id="Phobius"/>
    </source>
</evidence>
<comment type="caution">
    <text evidence="2">The sequence shown here is derived from an EMBL/GenBank/DDBJ whole genome shotgun (WGS) entry which is preliminary data.</text>
</comment>
<keyword evidence="3" id="KW-1185">Reference proteome</keyword>
<accession>A0A4V4HPC4</accession>
<dbReference type="AlphaFoldDB" id="A0A4V4HPC4"/>
<keyword evidence="1" id="KW-1133">Transmembrane helix</keyword>
<evidence type="ECO:0000313" key="3">
    <source>
        <dbReference type="Proteomes" id="UP000305792"/>
    </source>
</evidence>
<dbReference type="PANTHER" id="PTHR37309:SF1">
    <property type="entry name" value="SLR0284 PROTEIN"/>
    <property type="match status" value="1"/>
</dbReference>
<dbReference type="Pfam" id="PF04020">
    <property type="entry name" value="Phage_holin_4_2"/>
    <property type="match status" value="1"/>
</dbReference>
<keyword evidence="1" id="KW-0472">Membrane</keyword>
<feature type="transmembrane region" description="Helical" evidence="1">
    <location>
        <begin position="33"/>
        <end position="52"/>
    </location>
</feature>
<sequence>MRFLTRTLVTAAALALAVLIVDGIELDGSGPVRNAFTLIGVALVFGLVNALIKPLVRKVGGCVYVVTLGLAALVVNGLLFLLTAWIADQMGLPFAIDGFWSAFWGALIVAVAGWLIGLAVPDRKTE</sequence>
<reference evidence="2 3" key="1">
    <citation type="journal article" date="2018" name="Int. J. Syst. Evol. Microbiol.">
        <title>Glycomyces paridis sp. nov., isolated from the medicinal plant Paris polyphylla.</title>
        <authorList>
            <person name="Fang X.M."/>
            <person name="Bai J.L."/>
            <person name="Su J."/>
            <person name="Zhao L.L."/>
            <person name="Liu H.Y."/>
            <person name="Ma B.P."/>
            <person name="Zhang Y.Q."/>
            <person name="Yu L.Y."/>
        </authorList>
    </citation>
    <scope>NUCLEOTIDE SEQUENCE [LARGE SCALE GENOMIC DNA]</scope>
    <source>
        <strain evidence="2 3">CPCC 204357</strain>
    </source>
</reference>
<dbReference type="InterPro" id="IPR007165">
    <property type="entry name" value="Phage_holin_4_2"/>
</dbReference>
<name>A0A4V4HPC4_9ACTN</name>
<feature type="transmembrane region" description="Helical" evidence="1">
    <location>
        <begin position="99"/>
        <end position="120"/>
    </location>
</feature>
<feature type="transmembrane region" description="Helical" evidence="1">
    <location>
        <begin position="64"/>
        <end position="87"/>
    </location>
</feature>
<dbReference type="RefSeq" id="WP_136529199.1">
    <property type="nucleotide sequence ID" value="NZ_STGX01000005.1"/>
</dbReference>
<dbReference type="PANTHER" id="PTHR37309">
    <property type="entry name" value="SLR0284 PROTEIN"/>
    <property type="match status" value="1"/>
</dbReference>
<evidence type="ECO:0000313" key="2">
    <source>
        <dbReference type="EMBL" id="THV29456.1"/>
    </source>
</evidence>
<gene>
    <name evidence="2" type="ORF">E9998_08040</name>
</gene>
<organism evidence="2 3">
    <name type="scientific">Glycomyces paridis</name>
    <dbReference type="NCBI Taxonomy" id="2126555"/>
    <lineage>
        <taxon>Bacteria</taxon>
        <taxon>Bacillati</taxon>
        <taxon>Actinomycetota</taxon>
        <taxon>Actinomycetes</taxon>
        <taxon>Glycomycetales</taxon>
        <taxon>Glycomycetaceae</taxon>
        <taxon>Glycomyces</taxon>
    </lineage>
</organism>
<proteinExistence type="predicted"/>
<dbReference type="Proteomes" id="UP000305792">
    <property type="component" value="Unassembled WGS sequence"/>
</dbReference>
<protein>
    <submittedName>
        <fullName evidence="2">Phage holin family protein</fullName>
    </submittedName>
</protein>
<dbReference type="EMBL" id="STGX01000005">
    <property type="protein sequence ID" value="THV29456.1"/>
    <property type="molecule type" value="Genomic_DNA"/>
</dbReference>
<dbReference type="OrthoDB" id="9810847at2"/>
<keyword evidence="1" id="KW-0812">Transmembrane</keyword>